<reference evidence="2" key="1">
    <citation type="journal article" date="2017" name="Front. Plant Sci.">
        <title>Climate Clever Clovers: New Paradigm to Reduce the Environmental Footprint of Ruminants by Breeding Low Methanogenic Forages Utilizing Haplotype Variation.</title>
        <authorList>
            <person name="Kaur P."/>
            <person name="Appels R."/>
            <person name="Bayer P.E."/>
            <person name="Keeble-Gagnere G."/>
            <person name="Wang J."/>
            <person name="Hirakawa H."/>
            <person name="Shirasawa K."/>
            <person name="Vercoe P."/>
            <person name="Stefanova K."/>
            <person name="Durmic Z."/>
            <person name="Nichols P."/>
            <person name="Revell C."/>
            <person name="Isobe S.N."/>
            <person name="Edwards D."/>
            <person name="Erskine W."/>
        </authorList>
    </citation>
    <scope>NUCLEOTIDE SEQUENCE [LARGE SCALE GENOMIC DNA]</scope>
    <source>
        <strain evidence="2">cv. Daliak</strain>
    </source>
</reference>
<dbReference type="OrthoDB" id="1431897at2759"/>
<name>A0A2Z6NT28_TRISU</name>
<proteinExistence type="predicted"/>
<evidence type="ECO:0000313" key="2">
    <source>
        <dbReference type="Proteomes" id="UP000242715"/>
    </source>
</evidence>
<accession>A0A2Z6NT28</accession>
<dbReference type="EMBL" id="DF974308">
    <property type="protein sequence ID" value="GAU47374.1"/>
    <property type="molecule type" value="Genomic_DNA"/>
</dbReference>
<sequence length="61" mass="6866">MDVTKELKEVKITNDKKGKVPNVALDGLDFEELQKVKARLKEFHGDIEAASSMLLLAKEPR</sequence>
<dbReference type="Proteomes" id="UP000242715">
    <property type="component" value="Unassembled WGS sequence"/>
</dbReference>
<evidence type="ECO:0000313" key="1">
    <source>
        <dbReference type="EMBL" id="GAU47374.1"/>
    </source>
</evidence>
<keyword evidence="2" id="KW-1185">Reference proteome</keyword>
<dbReference type="AlphaFoldDB" id="A0A2Z6NT28"/>
<organism evidence="1 2">
    <name type="scientific">Trifolium subterraneum</name>
    <name type="common">Subterranean clover</name>
    <dbReference type="NCBI Taxonomy" id="3900"/>
    <lineage>
        <taxon>Eukaryota</taxon>
        <taxon>Viridiplantae</taxon>
        <taxon>Streptophyta</taxon>
        <taxon>Embryophyta</taxon>
        <taxon>Tracheophyta</taxon>
        <taxon>Spermatophyta</taxon>
        <taxon>Magnoliopsida</taxon>
        <taxon>eudicotyledons</taxon>
        <taxon>Gunneridae</taxon>
        <taxon>Pentapetalae</taxon>
        <taxon>rosids</taxon>
        <taxon>fabids</taxon>
        <taxon>Fabales</taxon>
        <taxon>Fabaceae</taxon>
        <taxon>Papilionoideae</taxon>
        <taxon>50 kb inversion clade</taxon>
        <taxon>NPAAA clade</taxon>
        <taxon>Hologalegina</taxon>
        <taxon>IRL clade</taxon>
        <taxon>Trifolieae</taxon>
        <taxon>Trifolium</taxon>
    </lineage>
</organism>
<gene>
    <name evidence="1" type="ORF">TSUD_83070</name>
</gene>
<protein>
    <submittedName>
        <fullName evidence="1">Uncharacterized protein</fullName>
    </submittedName>
</protein>